<feature type="region of interest" description="Disordered" evidence="1">
    <location>
        <begin position="306"/>
        <end position="350"/>
    </location>
</feature>
<dbReference type="EMBL" id="JAUUTY010000007">
    <property type="protein sequence ID" value="KAK1606145.1"/>
    <property type="molecule type" value="Genomic_DNA"/>
</dbReference>
<evidence type="ECO:0000256" key="1">
    <source>
        <dbReference type="SAM" id="MobiDB-lite"/>
    </source>
</evidence>
<evidence type="ECO:0008006" key="4">
    <source>
        <dbReference type="Google" id="ProtNLM"/>
    </source>
</evidence>
<evidence type="ECO:0000313" key="3">
    <source>
        <dbReference type="Proteomes" id="UP001231189"/>
    </source>
</evidence>
<dbReference type="Pfam" id="PF14223">
    <property type="entry name" value="Retrotran_gag_2"/>
    <property type="match status" value="1"/>
</dbReference>
<feature type="compositionally biased region" description="Basic and acidic residues" evidence="1">
    <location>
        <begin position="197"/>
        <end position="209"/>
    </location>
</feature>
<reference evidence="2" key="1">
    <citation type="submission" date="2023-07" db="EMBL/GenBank/DDBJ databases">
        <title>A chromosome-level genome assembly of Lolium multiflorum.</title>
        <authorList>
            <person name="Chen Y."/>
            <person name="Copetti D."/>
            <person name="Kolliker R."/>
            <person name="Studer B."/>
        </authorList>
    </citation>
    <scope>NUCLEOTIDE SEQUENCE</scope>
    <source>
        <strain evidence="2">02402/16</strain>
        <tissue evidence="2">Leaf</tissue>
    </source>
</reference>
<accession>A0AAD8QPP1</accession>
<sequence>MPSHGICLFATTTAAPNPAYDAWLTRDQQVLSYLLGALSPEILLQAVGLEHAADVWSLVNNLFASRSKANVSHLRGALSNTKKLNMTADQYIAKMRGFATELVAAGRTIEEDELVDLILNGLDEDYNGLVASVNAMTTPCSVSDFHGLLSAFDTRQNMLSGGNAQKRFESSANSASRGCDRRDGYYKKNYQGHGRPRGREEERGRDGGGGRRPPQGGRGRGRGGYTPPPRPRDDIPCQICKKDGHSAPTCWWRYSDNDNNNDSYERGANAAYGVDTNWYSDTGATDHITGNLEKLMVRDAYHGKDKIHTANGEGNLEKNDQRVSQNSEETQRYFMSEETAEPAGSGSEAVWQRQSRNGILLVINARGQRTFHHSHVRFERAQRHANRVANNLRRSRVALAPIPLVHNITGQRRARTWPRKWGHARYRVVHAWGSVAHASSGQPHACDVPVSSGSRRARSPRARCWINRTSRARGRIFCASAPCITSCGTHTAPKGN</sequence>
<dbReference type="Proteomes" id="UP001231189">
    <property type="component" value="Unassembled WGS sequence"/>
</dbReference>
<protein>
    <recommendedName>
        <fullName evidence="4">Retrotransposon protein, putative, Ty1-copia subclass</fullName>
    </recommendedName>
</protein>
<dbReference type="AlphaFoldDB" id="A0AAD8QPP1"/>
<comment type="caution">
    <text evidence="2">The sequence shown here is derived from an EMBL/GenBank/DDBJ whole genome shotgun (WGS) entry which is preliminary data.</text>
</comment>
<feature type="region of interest" description="Disordered" evidence="1">
    <location>
        <begin position="163"/>
        <end position="235"/>
    </location>
</feature>
<gene>
    <name evidence="2" type="ORF">QYE76_029818</name>
</gene>
<organism evidence="2 3">
    <name type="scientific">Lolium multiflorum</name>
    <name type="common">Italian ryegrass</name>
    <name type="synonym">Lolium perenne subsp. multiflorum</name>
    <dbReference type="NCBI Taxonomy" id="4521"/>
    <lineage>
        <taxon>Eukaryota</taxon>
        <taxon>Viridiplantae</taxon>
        <taxon>Streptophyta</taxon>
        <taxon>Embryophyta</taxon>
        <taxon>Tracheophyta</taxon>
        <taxon>Spermatophyta</taxon>
        <taxon>Magnoliopsida</taxon>
        <taxon>Liliopsida</taxon>
        <taxon>Poales</taxon>
        <taxon>Poaceae</taxon>
        <taxon>BOP clade</taxon>
        <taxon>Pooideae</taxon>
        <taxon>Poodae</taxon>
        <taxon>Poeae</taxon>
        <taxon>Poeae Chloroplast Group 2 (Poeae type)</taxon>
        <taxon>Loliodinae</taxon>
        <taxon>Loliinae</taxon>
        <taxon>Lolium</taxon>
    </lineage>
</organism>
<proteinExistence type="predicted"/>
<keyword evidence="3" id="KW-1185">Reference proteome</keyword>
<evidence type="ECO:0000313" key="2">
    <source>
        <dbReference type="EMBL" id="KAK1606145.1"/>
    </source>
</evidence>
<dbReference type="PANTHER" id="PTHR47481:SF31">
    <property type="entry name" value="OS01G0873500 PROTEIN"/>
    <property type="match status" value="1"/>
</dbReference>
<name>A0AAD8QPP1_LOLMU</name>
<dbReference type="PANTHER" id="PTHR47481">
    <property type="match status" value="1"/>
</dbReference>